<keyword evidence="5" id="KW-1185">Reference proteome</keyword>
<dbReference type="Gene3D" id="2.70.70.10">
    <property type="entry name" value="Glucose Permease (Domain IIA)"/>
    <property type="match status" value="1"/>
</dbReference>
<organism evidence="4 5">
    <name type="scientific">Leptolyngbya iicbica LK</name>
    <dbReference type="NCBI Taxonomy" id="2294035"/>
    <lineage>
        <taxon>Bacteria</taxon>
        <taxon>Bacillati</taxon>
        <taxon>Cyanobacteriota</taxon>
        <taxon>Cyanophyceae</taxon>
        <taxon>Leptolyngbyales</taxon>
        <taxon>Leptolyngbyaceae</taxon>
        <taxon>Leptolyngbya group</taxon>
        <taxon>Leptolyngbya</taxon>
        <taxon>Leptolyngbya iicbica</taxon>
    </lineage>
</organism>
<dbReference type="GO" id="GO:0004222">
    <property type="term" value="F:metalloendopeptidase activity"/>
    <property type="evidence" value="ECO:0007669"/>
    <property type="project" value="TreeGrafter"/>
</dbReference>
<dbReference type="FunFam" id="2.70.70.10:FF:000006">
    <property type="entry name" value="M23 family peptidase"/>
    <property type="match status" value="1"/>
</dbReference>
<name>A0A4Q7E0C4_9CYAN</name>
<dbReference type="SUPFAM" id="SSF51261">
    <property type="entry name" value="Duplicated hybrid motif"/>
    <property type="match status" value="1"/>
</dbReference>
<evidence type="ECO:0000256" key="1">
    <source>
        <dbReference type="ARBA" id="ARBA00022729"/>
    </source>
</evidence>
<protein>
    <submittedName>
        <fullName evidence="4">M23 family metallopeptidase</fullName>
    </submittedName>
</protein>
<dbReference type="Proteomes" id="UP000292459">
    <property type="component" value="Unassembled WGS sequence"/>
</dbReference>
<feature type="domain" description="M23ase beta-sheet core" evidence="3">
    <location>
        <begin position="226"/>
        <end position="321"/>
    </location>
</feature>
<dbReference type="OrthoDB" id="507840at2"/>
<keyword evidence="2" id="KW-1133">Transmembrane helix</keyword>
<evidence type="ECO:0000259" key="3">
    <source>
        <dbReference type="Pfam" id="PF01551"/>
    </source>
</evidence>
<dbReference type="InterPro" id="IPR016047">
    <property type="entry name" value="M23ase_b-sheet_dom"/>
</dbReference>
<dbReference type="InterPro" id="IPR011055">
    <property type="entry name" value="Dup_hybrid_motif"/>
</dbReference>
<reference evidence="4 5" key="1">
    <citation type="submission" date="2018-11" db="EMBL/GenBank/DDBJ databases">
        <title>Whole genome sequencing of an environmental sample.</title>
        <authorList>
            <person name="Sarangi A.N."/>
            <person name="Singh D."/>
            <person name="Tripathy S."/>
        </authorList>
    </citation>
    <scope>NUCLEOTIDE SEQUENCE [LARGE SCALE GENOMIC DNA]</scope>
    <source>
        <strain evidence="4 5">Lakshadweep</strain>
    </source>
</reference>
<comment type="caution">
    <text evidence="4">The sequence shown here is derived from an EMBL/GenBank/DDBJ whole genome shotgun (WGS) entry which is preliminary data.</text>
</comment>
<keyword evidence="2" id="KW-0812">Transmembrane</keyword>
<sequence length="327" mass="34856">MIQSAKYPMSQGIYPGQTRVSSAKRYAPIPVWRPELFAIATHGAHSLANEALQLAGAGTILQTSTVLQVSTSLQSKQSRRRSRKRPSPASIYLGIWFFVLPFINTCVFVGLLIYTVMGQKASSAPVPILAQPFLPTGNAKLSETGVAGTTVAEMATDTQTSSSFLAAKLPLLPMPAPISEIGADADVKVAAPTRGQALGDFRYPVAGFPLSSPFGERVHPISKQVRFHEGVDFAVPTGTPIKAADGGRISRAGSNGGYGNVIEIDHGNGFRTRYAHLSGFQVSVNDLVAQHEVIGFSGNTGYSTGPHLHFEVLLNSKPQDPLKFLVD</sequence>
<dbReference type="PANTHER" id="PTHR21666">
    <property type="entry name" value="PEPTIDASE-RELATED"/>
    <property type="match status" value="1"/>
</dbReference>
<dbReference type="Pfam" id="PF01551">
    <property type="entry name" value="Peptidase_M23"/>
    <property type="match status" value="1"/>
</dbReference>
<evidence type="ECO:0000313" key="4">
    <source>
        <dbReference type="EMBL" id="RZM74439.1"/>
    </source>
</evidence>
<dbReference type="AlphaFoldDB" id="A0A4Q7E0C4"/>
<proteinExistence type="predicted"/>
<dbReference type="CDD" id="cd12797">
    <property type="entry name" value="M23_peptidase"/>
    <property type="match status" value="1"/>
</dbReference>
<dbReference type="EMBL" id="QVFV01000013">
    <property type="protein sequence ID" value="RZM74439.1"/>
    <property type="molecule type" value="Genomic_DNA"/>
</dbReference>
<keyword evidence="2" id="KW-0472">Membrane</keyword>
<keyword evidence="1" id="KW-0732">Signal</keyword>
<gene>
    <name evidence="4" type="ORF">DYY88_23555</name>
</gene>
<feature type="transmembrane region" description="Helical" evidence="2">
    <location>
        <begin position="89"/>
        <end position="117"/>
    </location>
</feature>
<dbReference type="InterPro" id="IPR050570">
    <property type="entry name" value="Cell_wall_metabolism_enzyme"/>
</dbReference>
<accession>A0A4Q7E0C4</accession>
<dbReference type="RefSeq" id="WP_084607051.1">
    <property type="nucleotide sequence ID" value="NZ_QVFV01000013.1"/>
</dbReference>
<evidence type="ECO:0000256" key="2">
    <source>
        <dbReference type="SAM" id="Phobius"/>
    </source>
</evidence>
<dbReference type="PANTHER" id="PTHR21666:SF289">
    <property type="entry name" value="L-ALA--D-GLU ENDOPEPTIDASE"/>
    <property type="match status" value="1"/>
</dbReference>
<evidence type="ECO:0000313" key="5">
    <source>
        <dbReference type="Proteomes" id="UP000292459"/>
    </source>
</evidence>